<feature type="region of interest" description="Disordered" evidence="1">
    <location>
        <begin position="1"/>
        <end position="134"/>
    </location>
</feature>
<evidence type="ECO:0000256" key="1">
    <source>
        <dbReference type="SAM" id="MobiDB-lite"/>
    </source>
</evidence>
<sequence>MSLNTGTRSSVAASSSPPGHRRTHSAAATGKERRCVRLAEADGNGFSATAVNSNDDGAGASSSAAVLDDDHDQRSPSPEVRQETGEPWSCSPDEVDPHGRSASWPGSDSQSDSPGGRSLKSSGDIEGHITSSDLLNPSDALNLLAQVADLDGDNAHGEEQRDTSAGDAVGHDKHSPRKGLHKSPSSAATHYPPFLDGVLSLTVASRLLTSYIEHYHPFFPVADKCILSHPTSSITSLTESEPHLLSAIFTVVSKDEPSLSGVHEACSRHMETLISKLIYKGSTTVGAVEALLILAQWAPQRLQKKPTVGRGEEDEGAWMQIGVAIRLGYLQSLEQTGLLADKTSPSSETFRRKRLVWAACYMSDREVSIRVGKGFWSRGPGPSTVPRSADFPSLRAQQAGSDNLGQLFQAQLELIQLFSNAHDILYSSSSHRAQLYLGGEYVRYIDDSFAVLRKWKLVWGSLNFTPLIKAALNLSYEFLRLYINAFAFQATINRAIARARQQQQQQQMQQNQSSQRQGRNTIASTGPNPATRQTTTINSPLFADLASTPDARFIYESMDAANSLLNILNTTIDPATGLRYMPLKYYLYLIYAAVFLFKARLAGALGSEASDSVRRSINVTIDCLQRSSLSAHSLGQRYARLLTLLWRSKPEEQRNVPSLSGPAAPERGADPAFGVAGPAYAPTSSSTSPPAHAPVAGVANSHDTTTTQVDGYLVSGMGAGQAQSSMTAFPHQPDFLYRGGFSWRDLEDLGQFIGPADMGFSDPSGLGGVGGSMTLDDGAAYDVLWPGNDVVF</sequence>
<accession>A0A1Q8RX07</accession>
<feature type="compositionally biased region" description="Basic and acidic residues" evidence="1">
    <location>
        <begin position="154"/>
        <end position="173"/>
    </location>
</feature>
<dbReference type="InterPro" id="IPR052780">
    <property type="entry name" value="AAA_Catabolism_Regulators"/>
</dbReference>
<protein>
    <submittedName>
        <fullName evidence="2">Uncharacterized protein</fullName>
    </submittedName>
</protein>
<feature type="compositionally biased region" description="Low complexity" evidence="1">
    <location>
        <begin position="676"/>
        <end position="694"/>
    </location>
</feature>
<feature type="compositionally biased region" description="Basic and acidic residues" evidence="1">
    <location>
        <begin position="30"/>
        <end position="40"/>
    </location>
</feature>
<dbReference type="Proteomes" id="UP000186583">
    <property type="component" value="Unassembled WGS sequence"/>
</dbReference>
<name>A0A1Q8RX07_9PEZI</name>
<feature type="compositionally biased region" description="Low complexity" evidence="1">
    <location>
        <begin position="101"/>
        <end position="118"/>
    </location>
</feature>
<feature type="compositionally biased region" description="Polar residues" evidence="1">
    <location>
        <begin position="518"/>
        <end position="535"/>
    </location>
</feature>
<proteinExistence type="predicted"/>
<feature type="region of interest" description="Disordered" evidence="1">
    <location>
        <begin position="154"/>
        <end position="186"/>
    </location>
</feature>
<dbReference type="PANTHER" id="PTHR31644">
    <property type="entry name" value="TRANSCRIPTIONAL ACTIVATOR ARO80-RELATED"/>
    <property type="match status" value="1"/>
</dbReference>
<evidence type="ECO:0000313" key="2">
    <source>
        <dbReference type="EMBL" id="OLN89762.1"/>
    </source>
</evidence>
<reference evidence="2 3" key="1">
    <citation type="submission" date="2016-11" db="EMBL/GenBank/DDBJ databases">
        <title>Draft Genome Assembly of Colletotrichum chlorophyti a pathogen of herbaceous plants.</title>
        <authorList>
            <person name="Gan P."/>
            <person name="Narusaka M."/>
            <person name="Tsushima A."/>
            <person name="Narusaka Y."/>
            <person name="Takano Y."/>
            <person name="Shirasu K."/>
        </authorList>
    </citation>
    <scope>NUCLEOTIDE SEQUENCE [LARGE SCALE GENOMIC DNA]</scope>
    <source>
        <strain evidence="2 3">NTL11</strain>
    </source>
</reference>
<feature type="region of interest" description="Disordered" evidence="1">
    <location>
        <begin position="503"/>
        <end position="535"/>
    </location>
</feature>
<dbReference type="GO" id="GO:0005634">
    <property type="term" value="C:nucleus"/>
    <property type="evidence" value="ECO:0007669"/>
    <property type="project" value="TreeGrafter"/>
</dbReference>
<feature type="compositionally biased region" description="Low complexity" evidence="1">
    <location>
        <begin position="503"/>
        <end position="517"/>
    </location>
</feature>
<dbReference type="AlphaFoldDB" id="A0A1Q8RX07"/>
<feature type="region of interest" description="Disordered" evidence="1">
    <location>
        <begin position="653"/>
        <end position="694"/>
    </location>
</feature>
<comment type="caution">
    <text evidence="2">The sequence shown here is derived from an EMBL/GenBank/DDBJ whole genome shotgun (WGS) entry which is preliminary data.</text>
</comment>
<dbReference type="STRING" id="708187.A0A1Q8RX07"/>
<organism evidence="2 3">
    <name type="scientific">Colletotrichum chlorophyti</name>
    <dbReference type="NCBI Taxonomy" id="708187"/>
    <lineage>
        <taxon>Eukaryota</taxon>
        <taxon>Fungi</taxon>
        <taxon>Dikarya</taxon>
        <taxon>Ascomycota</taxon>
        <taxon>Pezizomycotina</taxon>
        <taxon>Sordariomycetes</taxon>
        <taxon>Hypocreomycetidae</taxon>
        <taxon>Glomerellales</taxon>
        <taxon>Glomerellaceae</taxon>
        <taxon>Colletotrichum</taxon>
    </lineage>
</organism>
<dbReference type="EMBL" id="MPGH01000074">
    <property type="protein sequence ID" value="OLN89762.1"/>
    <property type="molecule type" value="Genomic_DNA"/>
</dbReference>
<dbReference type="GO" id="GO:0000981">
    <property type="term" value="F:DNA-binding transcription factor activity, RNA polymerase II-specific"/>
    <property type="evidence" value="ECO:0007669"/>
    <property type="project" value="TreeGrafter"/>
</dbReference>
<evidence type="ECO:0000313" key="3">
    <source>
        <dbReference type="Proteomes" id="UP000186583"/>
    </source>
</evidence>
<keyword evidence="3" id="KW-1185">Reference proteome</keyword>
<dbReference type="OrthoDB" id="5818554at2759"/>
<feature type="compositionally biased region" description="Low complexity" evidence="1">
    <location>
        <begin position="52"/>
        <end position="65"/>
    </location>
</feature>
<gene>
    <name evidence="2" type="ORF">CCHL11_09498</name>
</gene>
<dbReference type="PANTHER" id="PTHR31644:SF1">
    <property type="entry name" value="ZN(II)2CYS6 TRANSCRIPTION FACTOR (EUROFUNG)"/>
    <property type="match status" value="1"/>
</dbReference>
<dbReference type="CDD" id="cd12148">
    <property type="entry name" value="fungal_TF_MHR"/>
    <property type="match status" value="1"/>
</dbReference>
<feature type="compositionally biased region" description="Polar residues" evidence="1">
    <location>
        <begin position="1"/>
        <end position="17"/>
    </location>
</feature>